<dbReference type="PROSITE" id="PS51192">
    <property type="entry name" value="HELICASE_ATP_BIND_1"/>
    <property type="match status" value="1"/>
</dbReference>
<dbReference type="SMART" id="SM00957">
    <property type="entry name" value="SecA_DEAD"/>
    <property type="match status" value="1"/>
</dbReference>
<evidence type="ECO:0000259" key="4">
    <source>
        <dbReference type="PROSITE" id="PS51192"/>
    </source>
</evidence>
<dbReference type="PROSITE" id="PS51196">
    <property type="entry name" value="SECA_MOTOR_DEAD"/>
    <property type="match status" value="1"/>
</dbReference>
<keyword evidence="1" id="KW-0653">Protein transport</keyword>
<keyword evidence="7" id="KW-1185">Reference proteome</keyword>
<keyword evidence="1" id="KW-0813">Transport</keyword>
<protein>
    <recommendedName>
        <fullName evidence="8">Protein translocase subunit SecA</fullName>
    </recommendedName>
</protein>
<reference evidence="6" key="2">
    <citation type="submission" date="2021-08" db="EMBL/GenBank/DDBJ databases">
        <authorList>
            <person name="Eriksson T."/>
        </authorList>
    </citation>
    <scope>NUCLEOTIDE SEQUENCE</scope>
    <source>
        <strain evidence="6">Stoneville</strain>
        <tissue evidence="6">Whole head</tissue>
    </source>
</reference>
<dbReference type="PANTHER" id="PTHR30612:SF0">
    <property type="entry name" value="CHLOROPLAST PROTEIN-TRANSPORTING ATPASE"/>
    <property type="match status" value="1"/>
</dbReference>
<keyword evidence="2" id="KW-0811">Translocation</keyword>
<dbReference type="GO" id="GO:0006886">
    <property type="term" value="P:intracellular protein transport"/>
    <property type="evidence" value="ECO:0007669"/>
    <property type="project" value="InterPro"/>
</dbReference>
<comment type="caution">
    <text evidence="6">The sequence shown here is derived from an EMBL/GenBank/DDBJ whole genome shotgun (WGS) entry which is preliminary data.</text>
</comment>
<feature type="region of interest" description="Disordered" evidence="3">
    <location>
        <begin position="893"/>
        <end position="919"/>
    </location>
</feature>
<dbReference type="GO" id="GO:0017038">
    <property type="term" value="P:protein import"/>
    <property type="evidence" value="ECO:0007669"/>
    <property type="project" value="InterPro"/>
</dbReference>
<sequence>MTNVVLEFAILLFKNEDFKSKLKELVDNVPLELNSNVGDYLKVLEEELQAGEGKMDKAKIEKARKDFLRPHIIEQFQNDYNLSNADFELKIEDEFSEELGKLKHIFEILGSIKLDDRVLVALNSVSAMIGMDVSMMEEFYEYKVKKEEEQTREILQPVDLEEVTKRLPLPEEQIIDDCSTIEELLEGIVLDEDEFGPKKLPLSLVDELRDQYNLVKRFYVTAFSFFTVPQICAWATEVRGHLTNICEAVAVMDRAYYLLTGKHNLRKTQILAVLIFFRGPRSEGMLCQMKPGEGKTVVVAMLAIVRALQGKRVDIITSSSILAEKRVEEMKSFYNMFGLTVATNNAKEGDSDGFKVEYGADVLYGTISNFQADFLRDSFEGCNIRGDRKFGQVILDEIDSLLVDQGGHIAKMGESFPGMENLRYVYIKIWEELHKAEKSFVEESKERVEEWVDNVVEKYKNNTRKAQKKFEKFVTELVSLERELIKGKVMSTYPGRFKLIPAHLREYVMDKVEDWVDSAIFAKYHCHEYEQYRIIKRNGERVVVPVDYLNTGVTMGNTIWSNGLQQFLQLKHNLHLTPEVLTTSFISNINYIKKYKSKNVFGVTGSLGSRAEQQFLSNIYFVTYAKLPTYKPRVFRELNGIVAKDANWHLILILAIIEKIEGKRAVLVVLETEKDLLCVKQDLEILKQLIELDFRLRVCVSEDNAEEIDESENEVKVGDVILVTNLTGREMSLTTEDELEESGGLHVCVGFLPCNQRVEGQAFGCTSHEGHSGSANLIIRQSEVDWLGIRESKPNFHLIKTARDQFEKLRLEETSEGLVKELIFKDELFEQFSEFYASWKEERCGYDNDFFFRNLKEFWTFWLDKRNFNSDSIKNTTPDKEFGDFKKLASGITQEDSIQHNPKTPSGEVVESCAQDQAE</sequence>
<dbReference type="PANTHER" id="PTHR30612">
    <property type="entry name" value="SECA INNER MEMBRANE COMPONENT OF SEC PROTEIN SECRETION SYSTEM"/>
    <property type="match status" value="1"/>
</dbReference>
<dbReference type="Gene3D" id="3.90.1440.10">
    <property type="entry name" value="SecA, preprotein cross-linking domain"/>
    <property type="match status" value="1"/>
</dbReference>
<dbReference type="GO" id="GO:0005524">
    <property type="term" value="F:ATP binding"/>
    <property type="evidence" value="ECO:0007669"/>
    <property type="project" value="InterPro"/>
</dbReference>
<proteinExistence type="predicted"/>
<dbReference type="InterPro" id="IPR027417">
    <property type="entry name" value="P-loop_NTPase"/>
</dbReference>
<reference evidence="6" key="1">
    <citation type="journal article" date="2020" name="J Insects Food Feed">
        <title>The yellow mealworm (Tenebrio molitor) genome: a resource for the emerging insects as food and feed industry.</title>
        <authorList>
            <person name="Eriksson T."/>
            <person name="Andere A."/>
            <person name="Kelstrup H."/>
            <person name="Emery V."/>
            <person name="Picard C."/>
        </authorList>
    </citation>
    <scope>NUCLEOTIDE SEQUENCE</scope>
    <source>
        <strain evidence="6">Stoneville</strain>
        <tissue evidence="6">Whole head</tissue>
    </source>
</reference>
<dbReference type="InterPro" id="IPR011115">
    <property type="entry name" value="SecA_DEAD"/>
</dbReference>
<dbReference type="GO" id="GO:0006605">
    <property type="term" value="P:protein targeting"/>
    <property type="evidence" value="ECO:0007669"/>
    <property type="project" value="InterPro"/>
</dbReference>
<dbReference type="SUPFAM" id="SSF52540">
    <property type="entry name" value="P-loop containing nucleoside triphosphate hydrolases"/>
    <property type="match status" value="1"/>
</dbReference>
<dbReference type="SMART" id="SM00487">
    <property type="entry name" value="DEXDc"/>
    <property type="match status" value="1"/>
</dbReference>
<organism evidence="6 7">
    <name type="scientific">Tenebrio molitor</name>
    <name type="common">Yellow mealworm beetle</name>
    <dbReference type="NCBI Taxonomy" id="7067"/>
    <lineage>
        <taxon>Eukaryota</taxon>
        <taxon>Metazoa</taxon>
        <taxon>Ecdysozoa</taxon>
        <taxon>Arthropoda</taxon>
        <taxon>Hexapoda</taxon>
        <taxon>Insecta</taxon>
        <taxon>Pterygota</taxon>
        <taxon>Neoptera</taxon>
        <taxon>Endopterygota</taxon>
        <taxon>Coleoptera</taxon>
        <taxon>Polyphaga</taxon>
        <taxon>Cucujiformia</taxon>
        <taxon>Tenebrionidae</taxon>
        <taxon>Tenebrio</taxon>
    </lineage>
</organism>
<dbReference type="AlphaFoldDB" id="A0A8J6LH54"/>
<evidence type="ECO:0000256" key="2">
    <source>
        <dbReference type="ARBA" id="ARBA00023010"/>
    </source>
</evidence>
<feature type="domain" description="Helicase ATP-binding" evidence="4">
    <location>
        <begin position="276"/>
        <end position="405"/>
    </location>
</feature>
<dbReference type="Proteomes" id="UP000719412">
    <property type="component" value="Unassembled WGS sequence"/>
</dbReference>
<evidence type="ECO:0008006" key="8">
    <source>
        <dbReference type="Google" id="ProtNLM"/>
    </source>
</evidence>
<dbReference type="Gene3D" id="3.40.50.300">
    <property type="entry name" value="P-loop containing nucleotide triphosphate hydrolases"/>
    <property type="match status" value="2"/>
</dbReference>
<accession>A0A8J6LH54</accession>
<name>A0A8J6LH54_TENMO</name>
<evidence type="ECO:0000313" key="6">
    <source>
        <dbReference type="EMBL" id="KAH0821810.1"/>
    </source>
</evidence>
<evidence type="ECO:0000256" key="3">
    <source>
        <dbReference type="SAM" id="MobiDB-lite"/>
    </source>
</evidence>
<dbReference type="InterPro" id="IPR014001">
    <property type="entry name" value="Helicase_ATP-bd"/>
</dbReference>
<dbReference type="PRINTS" id="PR00906">
    <property type="entry name" value="SECA"/>
</dbReference>
<evidence type="ECO:0000256" key="1">
    <source>
        <dbReference type="ARBA" id="ARBA00022927"/>
    </source>
</evidence>
<evidence type="ECO:0000259" key="5">
    <source>
        <dbReference type="PROSITE" id="PS51196"/>
    </source>
</evidence>
<feature type="domain" description="SecA family profile" evidence="5">
    <location>
        <begin position="167"/>
        <end position="810"/>
    </location>
</feature>
<dbReference type="GO" id="GO:0016020">
    <property type="term" value="C:membrane"/>
    <property type="evidence" value="ECO:0007669"/>
    <property type="project" value="InterPro"/>
</dbReference>
<dbReference type="InterPro" id="IPR014018">
    <property type="entry name" value="SecA_motor_DEAD"/>
</dbReference>
<dbReference type="Pfam" id="PF07517">
    <property type="entry name" value="SecA_DEAD"/>
    <property type="match status" value="1"/>
</dbReference>
<dbReference type="InterPro" id="IPR000185">
    <property type="entry name" value="SecA"/>
</dbReference>
<dbReference type="EMBL" id="JABDTM020006080">
    <property type="protein sequence ID" value="KAH0821810.1"/>
    <property type="molecule type" value="Genomic_DNA"/>
</dbReference>
<evidence type="ECO:0000313" key="7">
    <source>
        <dbReference type="Proteomes" id="UP000719412"/>
    </source>
</evidence>
<gene>
    <name evidence="6" type="ORF">GEV33_000981</name>
</gene>
<feature type="compositionally biased region" description="Polar residues" evidence="3">
    <location>
        <begin position="893"/>
        <end position="904"/>
    </location>
</feature>